<protein>
    <recommendedName>
        <fullName evidence="6">Clathrin light chain</fullName>
    </recommendedName>
</protein>
<evidence type="ECO:0000256" key="3">
    <source>
        <dbReference type="ARBA" id="ARBA00023136"/>
    </source>
</evidence>
<sequence>MADASTMEPNFVISEFIEKEEEMLRQFAGNVDESNDVGQESTSEAEARQQWADKLPTRELEATSEPKDHSSDSVPGTVAADHSSAVSIDPNVKQADEQEIQKSYLATVTGDAGPRASISLQRVASVEEISRAIARAEQGRPRIRRRRQESETMQQWKKDFEERLRIKDELEAGAIENLKKQAEKDKQEWYAQWQADLAQRRELRRVEKQEEADALQESNSANCWQRMSRIAKSLCIRRESKDLNRMRALLIALEKPPKRTVLV</sequence>
<proteinExistence type="inferred from homology"/>
<dbReference type="InParanoid" id="A0A1V9Y3G2"/>
<evidence type="ECO:0000256" key="4">
    <source>
        <dbReference type="ARBA" id="ARBA00023176"/>
    </source>
</evidence>
<dbReference type="GO" id="GO:0016192">
    <property type="term" value="P:vesicle-mediated transport"/>
    <property type="evidence" value="ECO:0007669"/>
    <property type="project" value="InterPro"/>
</dbReference>
<gene>
    <name evidence="8" type="ORF">BIW11_05172</name>
</gene>
<keyword evidence="9" id="KW-1185">Reference proteome</keyword>
<comment type="caution">
    <text evidence="8">The sequence shown here is derived from an EMBL/GenBank/DDBJ whole genome shotgun (WGS) entry which is preliminary data.</text>
</comment>
<reference evidence="8 9" key="1">
    <citation type="journal article" date="2017" name="Gigascience">
        <title>Draft genome of the honey bee ectoparasitic mite, Tropilaelaps mercedesae, is shaped by the parasitic life history.</title>
        <authorList>
            <person name="Dong X."/>
            <person name="Armstrong S.D."/>
            <person name="Xia D."/>
            <person name="Makepeace B.L."/>
            <person name="Darby A.C."/>
            <person name="Kadowaki T."/>
        </authorList>
    </citation>
    <scope>NUCLEOTIDE SEQUENCE [LARGE SCALE GENOMIC DNA]</scope>
    <source>
        <strain evidence="8">Wuxi-XJTLU</strain>
    </source>
</reference>
<evidence type="ECO:0000256" key="5">
    <source>
        <dbReference type="ARBA" id="ARBA00023329"/>
    </source>
</evidence>
<evidence type="ECO:0000256" key="1">
    <source>
        <dbReference type="ARBA" id="ARBA00004180"/>
    </source>
</evidence>
<comment type="similarity">
    <text evidence="2 6">Belongs to the clathrin light chain family.</text>
</comment>
<evidence type="ECO:0000256" key="6">
    <source>
        <dbReference type="RuleBase" id="RU363137"/>
    </source>
</evidence>
<evidence type="ECO:0000313" key="9">
    <source>
        <dbReference type="Proteomes" id="UP000192247"/>
    </source>
</evidence>
<organism evidence="8 9">
    <name type="scientific">Tropilaelaps mercedesae</name>
    <dbReference type="NCBI Taxonomy" id="418985"/>
    <lineage>
        <taxon>Eukaryota</taxon>
        <taxon>Metazoa</taxon>
        <taxon>Ecdysozoa</taxon>
        <taxon>Arthropoda</taxon>
        <taxon>Chelicerata</taxon>
        <taxon>Arachnida</taxon>
        <taxon>Acari</taxon>
        <taxon>Parasitiformes</taxon>
        <taxon>Mesostigmata</taxon>
        <taxon>Gamasina</taxon>
        <taxon>Dermanyssoidea</taxon>
        <taxon>Laelapidae</taxon>
        <taxon>Tropilaelaps</taxon>
    </lineage>
</organism>
<keyword evidence="3 6" id="KW-0472">Membrane</keyword>
<comment type="function">
    <text evidence="6">Clathrin is the major protein of the polyhedral coat of coated pits and vesicles.</text>
</comment>
<dbReference type="GO" id="GO:0030132">
    <property type="term" value="C:clathrin coat of coated pit"/>
    <property type="evidence" value="ECO:0007669"/>
    <property type="project" value="InterPro"/>
</dbReference>
<feature type="region of interest" description="Disordered" evidence="7">
    <location>
        <begin position="25"/>
        <end position="94"/>
    </location>
</feature>
<evidence type="ECO:0000313" key="8">
    <source>
        <dbReference type="EMBL" id="OQR80272.1"/>
    </source>
</evidence>
<name>A0A1V9Y3G2_9ACAR</name>
<dbReference type="EMBL" id="MNPL01000160">
    <property type="protein sequence ID" value="OQR80272.1"/>
    <property type="molecule type" value="Genomic_DNA"/>
</dbReference>
<evidence type="ECO:0000256" key="7">
    <source>
        <dbReference type="SAM" id="MobiDB-lite"/>
    </source>
</evidence>
<feature type="compositionally biased region" description="Basic and acidic residues" evidence="7">
    <location>
        <begin position="55"/>
        <end position="71"/>
    </location>
</feature>
<keyword evidence="4 6" id="KW-0168">Coated pit</keyword>
<accession>A0A1V9Y3G2</accession>
<dbReference type="AlphaFoldDB" id="A0A1V9Y3G2"/>
<keyword evidence="5 6" id="KW-0968">Cytoplasmic vesicle</keyword>
<dbReference type="GO" id="GO:0006886">
    <property type="term" value="P:intracellular protein transport"/>
    <property type="evidence" value="ECO:0007669"/>
    <property type="project" value="InterPro"/>
</dbReference>
<dbReference type="Proteomes" id="UP000192247">
    <property type="component" value="Unassembled WGS sequence"/>
</dbReference>
<dbReference type="InterPro" id="IPR000996">
    <property type="entry name" value="Clathrin_L-chain"/>
</dbReference>
<dbReference type="OrthoDB" id="5512at2759"/>
<evidence type="ECO:0000256" key="2">
    <source>
        <dbReference type="ARBA" id="ARBA00005263"/>
    </source>
</evidence>
<dbReference type="GO" id="GO:0030130">
    <property type="term" value="C:clathrin coat of trans-Golgi network vesicle"/>
    <property type="evidence" value="ECO:0007669"/>
    <property type="project" value="InterPro"/>
</dbReference>
<dbReference type="GO" id="GO:0005198">
    <property type="term" value="F:structural molecule activity"/>
    <property type="evidence" value="ECO:0007669"/>
    <property type="project" value="InterPro"/>
</dbReference>
<comment type="subcellular location">
    <subcellularLocation>
        <location evidence="1 6">Cytoplasmic vesicle membrane</location>
        <topology evidence="1 6">Peripheral membrane protein</topology>
        <orientation evidence="1 6">Cytoplasmic side</orientation>
    </subcellularLocation>
    <subcellularLocation>
        <location evidence="6">Membrane</location>
        <location evidence="6">Coated pit</location>
        <topology evidence="6">Peripheral membrane protein</topology>
        <orientation evidence="6">Cytoplasmic side</orientation>
    </subcellularLocation>
    <text evidence="6">Cytoplasmic face of coated pits and vesicles.</text>
</comment>
<dbReference type="Pfam" id="PF01086">
    <property type="entry name" value="Clathrin_lg_ch"/>
    <property type="match status" value="1"/>
</dbReference>